<dbReference type="SUPFAM" id="SSF55826">
    <property type="entry name" value="YbaK/ProRS associated domain"/>
    <property type="match status" value="1"/>
</dbReference>
<dbReference type="GeneID" id="70537576"/>
<dbReference type="eggNOG" id="arCOG04332">
    <property type="taxonomic scope" value="Archaea"/>
</dbReference>
<dbReference type="InterPro" id="IPR007214">
    <property type="entry name" value="YbaK/aa-tRNA-synth-assoc-dom"/>
</dbReference>
<evidence type="ECO:0000313" key="2">
    <source>
        <dbReference type="EMBL" id="ADY00728.1"/>
    </source>
</evidence>
<proteinExistence type="predicted"/>
<sequence length="64" mass="7035">MILGKHVVMAKAREVRQVLGVDVGVVTPLSDKVLPLRVIMDPLVLENEYVLCGSGSRSTLIKKY</sequence>
<gene>
    <name evidence="2" type="ordered locus">VMUT_0517</name>
</gene>
<reference evidence="2 3" key="1">
    <citation type="journal article" date="2011" name="J. Bacteriol.">
        <title>Complete genome sequence of 'Vulcanisaeta moutnovskia' strain 768-28, a novel member of the hyperthermophilic crenarchaeal genus vulcanisaeta.</title>
        <authorList>
            <person name="Gumerov V.M."/>
            <person name="Mardanov A.V."/>
            <person name="Beletsky A.V."/>
            <person name="Prokofeva M.I."/>
            <person name="Bonch-Osmolovskaya E.A."/>
            <person name="Ravin N.V."/>
            <person name="Skryabin K.G."/>
        </authorList>
    </citation>
    <scope>NUCLEOTIDE SEQUENCE [LARGE SCALE GENOMIC DNA]</scope>
    <source>
        <strain evidence="2 3">768-28</strain>
    </source>
</reference>
<protein>
    <submittedName>
        <fullName evidence="2">YbaK/prolyl-tRNA synthetase associated region</fullName>
    </submittedName>
</protein>
<feature type="domain" description="YbaK/aminoacyl-tRNA synthetase-associated" evidence="1">
    <location>
        <begin position="4"/>
        <end position="60"/>
    </location>
</feature>
<dbReference type="Proteomes" id="UP000007485">
    <property type="component" value="Chromosome"/>
</dbReference>
<accession>F0QUR7</accession>
<dbReference type="InterPro" id="IPR036754">
    <property type="entry name" value="YbaK/aa-tRNA-synt-asso_dom_sf"/>
</dbReference>
<evidence type="ECO:0000259" key="1">
    <source>
        <dbReference type="Pfam" id="PF04073"/>
    </source>
</evidence>
<dbReference type="EMBL" id="CP002529">
    <property type="protein sequence ID" value="ADY00728.1"/>
    <property type="molecule type" value="Genomic_DNA"/>
</dbReference>
<dbReference type="RefSeq" id="WP_013603891.1">
    <property type="nucleotide sequence ID" value="NC_015151.1"/>
</dbReference>
<organism evidence="2 3">
    <name type="scientific">Vulcanisaeta moutnovskia (strain 768-28)</name>
    <dbReference type="NCBI Taxonomy" id="985053"/>
    <lineage>
        <taxon>Archaea</taxon>
        <taxon>Thermoproteota</taxon>
        <taxon>Thermoprotei</taxon>
        <taxon>Thermoproteales</taxon>
        <taxon>Thermoproteaceae</taxon>
        <taxon>Vulcanisaeta</taxon>
    </lineage>
</organism>
<dbReference type="GO" id="GO:0004812">
    <property type="term" value="F:aminoacyl-tRNA ligase activity"/>
    <property type="evidence" value="ECO:0007669"/>
    <property type="project" value="UniProtKB-KW"/>
</dbReference>
<keyword evidence="3" id="KW-1185">Reference proteome</keyword>
<dbReference type="KEGG" id="vmo:VMUT_0517"/>
<evidence type="ECO:0000313" key="3">
    <source>
        <dbReference type="Proteomes" id="UP000007485"/>
    </source>
</evidence>
<dbReference type="HOGENOM" id="CLU_2857317_0_0_2"/>
<dbReference type="Gene3D" id="3.90.960.10">
    <property type="entry name" value="YbaK/aminoacyl-tRNA synthetase-associated domain"/>
    <property type="match status" value="1"/>
</dbReference>
<dbReference type="STRING" id="985053.VMUT_0517"/>
<name>F0QUR7_VULM7</name>
<dbReference type="Pfam" id="PF04073">
    <property type="entry name" value="tRNA_edit"/>
    <property type="match status" value="1"/>
</dbReference>
<dbReference type="GO" id="GO:0002161">
    <property type="term" value="F:aminoacyl-tRNA deacylase activity"/>
    <property type="evidence" value="ECO:0007669"/>
    <property type="project" value="InterPro"/>
</dbReference>
<dbReference type="AlphaFoldDB" id="F0QUR7"/>